<dbReference type="PANTHER" id="PTHR43194">
    <property type="entry name" value="HYDROLASE ALPHA/BETA FOLD FAMILY"/>
    <property type="match status" value="1"/>
</dbReference>
<evidence type="ECO:0000259" key="2">
    <source>
        <dbReference type="Pfam" id="PF12697"/>
    </source>
</evidence>
<gene>
    <name evidence="3" type="ORF">BDQ12DRAFT_731363</name>
</gene>
<proteinExistence type="predicted"/>
<dbReference type="SUPFAM" id="SSF53474">
    <property type="entry name" value="alpha/beta-Hydrolases"/>
    <property type="match status" value="1"/>
</dbReference>
<keyword evidence="3" id="KW-0378">Hydrolase</keyword>
<dbReference type="OrthoDB" id="9978720at2759"/>
<dbReference type="InterPro" id="IPR029058">
    <property type="entry name" value="AB_hydrolase_fold"/>
</dbReference>
<feature type="signal peptide" evidence="1">
    <location>
        <begin position="1"/>
        <end position="24"/>
    </location>
</feature>
<keyword evidence="1" id="KW-0732">Signal</keyword>
<dbReference type="AlphaFoldDB" id="A0A5C3MQ44"/>
<dbReference type="EMBL" id="ML213591">
    <property type="protein sequence ID" value="TFK43331.1"/>
    <property type="molecule type" value="Genomic_DNA"/>
</dbReference>
<organism evidence="3 4">
    <name type="scientific">Crucibulum laeve</name>
    <dbReference type="NCBI Taxonomy" id="68775"/>
    <lineage>
        <taxon>Eukaryota</taxon>
        <taxon>Fungi</taxon>
        <taxon>Dikarya</taxon>
        <taxon>Basidiomycota</taxon>
        <taxon>Agaricomycotina</taxon>
        <taxon>Agaricomycetes</taxon>
        <taxon>Agaricomycetidae</taxon>
        <taxon>Agaricales</taxon>
        <taxon>Agaricineae</taxon>
        <taxon>Nidulariaceae</taxon>
        <taxon>Crucibulum</taxon>
    </lineage>
</organism>
<accession>A0A5C3MQ44</accession>
<keyword evidence="4" id="KW-1185">Reference proteome</keyword>
<dbReference type="GO" id="GO:0016787">
    <property type="term" value="F:hydrolase activity"/>
    <property type="evidence" value="ECO:0007669"/>
    <property type="project" value="UniProtKB-KW"/>
</dbReference>
<feature type="domain" description="AB hydrolase-1" evidence="2">
    <location>
        <begin position="74"/>
        <end position="353"/>
    </location>
</feature>
<evidence type="ECO:0000313" key="4">
    <source>
        <dbReference type="Proteomes" id="UP000308652"/>
    </source>
</evidence>
<protein>
    <submittedName>
        <fullName evidence="3">Alpha/beta hydrolase family-domain-containing protein</fullName>
    </submittedName>
</protein>
<dbReference type="InterPro" id="IPR050228">
    <property type="entry name" value="Carboxylesterase_BioH"/>
</dbReference>
<dbReference type="CDD" id="cd12809">
    <property type="entry name" value="Esterase_713_like-2"/>
    <property type="match status" value="1"/>
</dbReference>
<name>A0A5C3MQ44_9AGAR</name>
<dbReference type="Gene3D" id="3.40.50.1820">
    <property type="entry name" value="alpha/beta hydrolase"/>
    <property type="match status" value="1"/>
</dbReference>
<evidence type="ECO:0000313" key="3">
    <source>
        <dbReference type="EMBL" id="TFK43331.1"/>
    </source>
</evidence>
<reference evidence="3 4" key="1">
    <citation type="journal article" date="2019" name="Nat. Ecol. Evol.">
        <title>Megaphylogeny resolves global patterns of mushroom evolution.</title>
        <authorList>
            <person name="Varga T."/>
            <person name="Krizsan K."/>
            <person name="Foldi C."/>
            <person name="Dima B."/>
            <person name="Sanchez-Garcia M."/>
            <person name="Sanchez-Ramirez S."/>
            <person name="Szollosi G.J."/>
            <person name="Szarkandi J.G."/>
            <person name="Papp V."/>
            <person name="Albert L."/>
            <person name="Andreopoulos W."/>
            <person name="Angelini C."/>
            <person name="Antonin V."/>
            <person name="Barry K.W."/>
            <person name="Bougher N.L."/>
            <person name="Buchanan P."/>
            <person name="Buyck B."/>
            <person name="Bense V."/>
            <person name="Catcheside P."/>
            <person name="Chovatia M."/>
            <person name="Cooper J."/>
            <person name="Damon W."/>
            <person name="Desjardin D."/>
            <person name="Finy P."/>
            <person name="Geml J."/>
            <person name="Haridas S."/>
            <person name="Hughes K."/>
            <person name="Justo A."/>
            <person name="Karasinski D."/>
            <person name="Kautmanova I."/>
            <person name="Kiss B."/>
            <person name="Kocsube S."/>
            <person name="Kotiranta H."/>
            <person name="LaButti K.M."/>
            <person name="Lechner B.E."/>
            <person name="Liimatainen K."/>
            <person name="Lipzen A."/>
            <person name="Lukacs Z."/>
            <person name="Mihaltcheva S."/>
            <person name="Morgado L.N."/>
            <person name="Niskanen T."/>
            <person name="Noordeloos M.E."/>
            <person name="Ohm R.A."/>
            <person name="Ortiz-Santana B."/>
            <person name="Ovrebo C."/>
            <person name="Racz N."/>
            <person name="Riley R."/>
            <person name="Savchenko A."/>
            <person name="Shiryaev A."/>
            <person name="Soop K."/>
            <person name="Spirin V."/>
            <person name="Szebenyi C."/>
            <person name="Tomsovsky M."/>
            <person name="Tulloss R.E."/>
            <person name="Uehling J."/>
            <person name="Grigoriev I.V."/>
            <person name="Vagvolgyi C."/>
            <person name="Papp T."/>
            <person name="Martin F.M."/>
            <person name="Miettinen O."/>
            <person name="Hibbett D.S."/>
            <person name="Nagy L.G."/>
        </authorList>
    </citation>
    <scope>NUCLEOTIDE SEQUENCE [LARGE SCALE GENOMIC DNA]</scope>
    <source>
        <strain evidence="3 4">CBS 166.37</strain>
    </source>
</reference>
<dbReference type="STRING" id="68775.A0A5C3MQ44"/>
<dbReference type="Proteomes" id="UP000308652">
    <property type="component" value="Unassembled WGS sequence"/>
</dbReference>
<dbReference type="Pfam" id="PF12697">
    <property type="entry name" value="Abhydrolase_6"/>
    <property type="match status" value="1"/>
</dbReference>
<dbReference type="PANTHER" id="PTHR43194:SF4">
    <property type="entry name" value="AB HYDROLASE-1 DOMAIN-CONTAINING PROTEIN"/>
    <property type="match status" value="1"/>
</dbReference>
<sequence length="373" mass="40808">MTLRTAGLLAAACFTALFVLQAVAGPDAQQGTLHRRSYFYVGQTYFAQGNSSIAAKQLYVEHLSPAKTTKPYPLLFIHGNGMTGTNFLNTPDGRLGWADYFLSKGYEIYIVDQQSRGRSAWQKDVDGAQAVFDTNIIESRFTATKRYKIWPQADLHTQWPGNGSVGDPSFDLFYASIMPYLSSTVETSENIKLAGTQLLDIIGPVILLTHSQSGQFGWILGDSRPSLVKAIVAIEPIGPPFINAIFPPITPARPYGLTEIPLSFAPPIGSANDLQPTAISTSPSFTCYRQTAPARQLVNLSRIPVLLVTSESGYHAIYDTCSTEFLQQAGVSVEHVNLADVGIRGNGHMMFMELNSLTIAEQVVDRWISKISH</sequence>
<feature type="chain" id="PRO_5022746842" evidence="1">
    <location>
        <begin position="25"/>
        <end position="373"/>
    </location>
</feature>
<evidence type="ECO:0000256" key="1">
    <source>
        <dbReference type="SAM" id="SignalP"/>
    </source>
</evidence>
<dbReference type="InterPro" id="IPR000073">
    <property type="entry name" value="AB_hydrolase_1"/>
</dbReference>